<feature type="transmembrane region" description="Helical" evidence="2">
    <location>
        <begin position="182"/>
        <end position="203"/>
    </location>
</feature>
<feature type="region of interest" description="Disordered" evidence="1">
    <location>
        <begin position="149"/>
        <end position="169"/>
    </location>
</feature>
<evidence type="ECO:0000256" key="2">
    <source>
        <dbReference type="SAM" id="Phobius"/>
    </source>
</evidence>
<feature type="transmembrane region" description="Helical" evidence="2">
    <location>
        <begin position="53"/>
        <end position="80"/>
    </location>
</feature>
<dbReference type="Pfam" id="PF25637">
    <property type="entry name" value="DUF7942"/>
    <property type="match status" value="2"/>
</dbReference>
<evidence type="ECO:0000256" key="1">
    <source>
        <dbReference type="SAM" id="MobiDB-lite"/>
    </source>
</evidence>
<feature type="region of interest" description="Disordered" evidence="1">
    <location>
        <begin position="1"/>
        <end position="45"/>
    </location>
</feature>
<dbReference type="eggNOG" id="ENOG5031JJW">
    <property type="taxonomic scope" value="Bacteria"/>
</dbReference>
<dbReference type="InterPro" id="IPR057702">
    <property type="entry name" value="DUF7942"/>
</dbReference>
<reference evidence="3" key="1">
    <citation type="submission" date="2009-02" db="EMBL/GenBank/DDBJ databases">
        <title>Annotation of Streptomyces griseoflavus strain Tu4000.</title>
        <authorList>
            <consortium name="The Broad Institute Genome Sequencing Platform"/>
            <consortium name="Broad Institute Microbial Sequencing Center"/>
            <person name="Fischbach M."/>
            <person name="Godfrey P."/>
            <person name="Ward D."/>
            <person name="Young S."/>
            <person name="Zeng Q."/>
            <person name="Koehrsen M."/>
            <person name="Alvarado L."/>
            <person name="Berlin A.M."/>
            <person name="Bochicchio J."/>
            <person name="Borenstein D."/>
            <person name="Chapman S.B."/>
            <person name="Chen Z."/>
            <person name="Engels R."/>
            <person name="Freedman E."/>
            <person name="Gellesch M."/>
            <person name="Goldberg J."/>
            <person name="Griggs A."/>
            <person name="Gujja S."/>
            <person name="Heilman E.R."/>
            <person name="Heiman D.I."/>
            <person name="Hepburn T.A."/>
            <person name="Howarth C."/>
            <person name="Jen D."/>
            <person name="Larson L."/>
            <person name="Lewis B."/>
            <person name="Mehta T."/>
            <person name="Park D."/>
            <person name="Pearson M."/>
            <person name="Richards J."/>
            <person name="Roberts A."/>
            <person name="Saif S."/>
            <person name="Shea T.D."/>
            <person name="Shenoy N."/>
            <person name="Sisk P."/>
            <person name="Stolte C."/>
            <person name="Sykes S.N."/>
            <person name="Thomson T."/>
            <person name="Walk T."/>
            <person name="White J."/>
            <person name="Yandava C."/>
            <person name="Straight P."/>
            <person name="Clardy J."/>
            <person name="Hung D."/>
            <person name="Kolter R."/>
            <person name="Mekalanos J."/>
            <person name="Walker S."/>
            <person name="Walsh C.T."/>
            <person name="Wieland-Brown L.C."/>
            <person name="Haas B."/>
            <person name="Nusbaum C."/>
            <person name="Birren B."/>
        </authorList>
    </citation>
    <scope>NUCLEOTIDE SEQUENCE [LARGE SCALE GENOMIC DNA]</scope>
    <source>
        <strain evidence="3">Tu4000</strain>
    </source>
</reference>
<proteinExistence type="predicted"/>
<keyword evidence="2" id="KW-0472">Membrane</keyword>
<name>D9XL61_9ACTN</name>
<gene>
    <name evidence="3" type="ORF">SSRG_03061</name>
</gene>
<feature type="compositionally biased region" description="Basic and acidic residues" evidence="1">
    <location>
        <begin position="152"/>
        <end position="169"/>
    </location>
</feature>
<keyword evidence="2" id="KW-0812">Transmembrane</keyword>
<keyword evidence="4" id="KW-1185">Reference proteome</keyword>
<dbReference type="STRING" id="467200.SSRG_03061"/>
<sequence>MDPGTSALPPVGTRTHARARPPVHLGDHSPGRTEGSPMPNEPRRRPLPRLRRLLVIATGNWLARSYLAVVAASVAVMFVFPDSAFAAGPLLLTAPLSLLGVVLPVGPGTEGGGAATVFAIGFWTVWLLLCALVNAAVLGALVARSATTAPAGERDPRPRDAHPSRPRPEGIRALMAPAVDNWLVRGYLAVVAVALGFFLYAVYLSPDPGFAGIWPLMATAPLGVLAFLLASPAEYLSLSWLSPLVFSAGVALSGLVNASLLGLLARRLRAPEPRPAG</sequence>
<dbReference type="HOGENOM" id="CLU_1004433_0_0_11"/>
<evidence type="ECO:0000313" key="4">
    <source>
        <dbReference type="Proteomes" id="UP000002968"/>
    </source>
</evidence>
<dbReference type="NCBIfam" id="NF046119">
    <property type="entry name" value="memb_SCO4225"/>
    <property type="match status" value="2"/>
</dbReference>
<organism evidence="3 4">
    <name type="scientific">Streptomyces griseoflavus Tu4000</name>
    <dbReference type="NCBI Taxonomy" id="467200"/>
    <lineage>
        <taxon>Bacteria</taxon>
        <taxon>Bacillati</taxon>
        <taxon>Actinomycetota</taxon>
        <taxon>Actinomycetes</taxon>
        <taxon>Kitasatosporales</taxon>
        <taxon>Streptomycetaceae</taxon>
        <taxon>Streptomyces</taxon>
    </lineage>
</organism>
<feature type="transmembrane region" description="Helical" evidence="2">
    <location>
        <begin position="244"/>
        <end position="265"/>
    </location>
</feature>
<feature type="transmembrane region" description="Helical" evidence="2">
    <location>
        <begin position="86"/>
        <end position="105"/>
    </location>
</feature>
<accession>D9XL61</accession>
<feature type="transmembrane region" description="Helical" evidence="2">
    <location>
        <begin position="117"/>
        <end position="143"/>
    </location>
</feature>
<dbReference type="Proteomes" id="UP000002968">
    <property type="component" value="Unassembled WGS sequence"/>
</dbReference>
<evidence type="ECO:0000313" key="3">
    <source>
        <dbReference type="EMBL" id="EFL40257.1"/>
    </source>
</evidence>
<dbReference type="AlphaFoldDB" id="D9XL61"/>
<protein>
    <submittedName>
        <fullName evidence="3">Uncharacterized protein</fullName>
    </submittedName>
</protein>
<keyword evidence="2" id="KW-1133">Transmembrane helix</keyword>
<dbReference type="EMBL" id="GG657758">
    <property type="protein sequence ID" value="EFL40257.1"/>
    <property type="molecule type" value="Genomic_DNA"/>
</dbReference>
<feature type="transmembrane region" description="Helical" evidence="2">
    <location>
        <begin position="210"/>
        <end position="232"/>
    </location>
</feature>